<feature type="region of interest" description="Disordered" evidence="1">
    <location>
        <begin position="117"/>
        <end position="146"/>
    </location>
</feature>
<dbReference type="Proteomes" id="UP000095280">
    <property type="component" value="Unplaced"/>
</dbReference>
<evidence type="ECO:0000313" key="3">
    <source>
        <dbReference type="WBParaSite" id="maker-uti_cns_0000087-snap-gene-0.4-mRNA-1"/>
    </source>
</evidence>
<proteinExistence type="predicted"/>
<keyword evidence="2" id="KW-1185">Reference proteome</keyword>
<dbReference type="AlphaFoldDB" id="A0A1I8FW41"/>
<evidence type="ECO:0000256" key="1">
    <source>
        <dbReference type="SAM" id="MobiDB-lite"/>
    </source>
</evidence>
<sequence length="146" mass="15872">RHQLRHKRLQLIQQLIHQVGLGIQQREVLLLPAGVAGNEQQAGHPVQAVVRHDLGEIGRVDHGQAHRGREVDAVAAVPVVQLQQPVPPPLARIDDGPEVIEFQRSHVIRGLVEGGAGSCGARSGGPRPGGCQQQQQGSKRQQERRQ</sequence>
<evidence type="ECO:0000313" key="2">
    <source>
        <dbReference type="Proteomes" id="UP000095280"/>
    </source>
</evidence>
<protein>
    <submittedName>
        <fullName evidence="3">Secreted protein</fullName>
    </submittedName>
</protein>
<reference evidence="3" key="1">
    <citation type="submission" date="2016-11" db="UniProtKB">
        <authorList>
            <consortium name="WormBaseParasite"/>
        </authorList>
    </citation>
    <scope>IDENTIFICATION</scope>
</reference>
<feature type="compositionally biased region" description="Gly residues" evidence="1">
    <location>
        <begin position="117"/>
        <end position="128"/>
    </location>
</feature>
<organism evidence="2 3">
    <name type="scientific">Macrostomum lignano</name>
    <dbReference type="NCBI Taxonomy" id="282301"/>
    <lineage>
        <taxon>Eukaryota</taxon>
        <taxon>Metazoa</taxon>
        <taxon>Spiralia</taxon>
        <taxon>Lophotrochozoa</taxon>
        <taxon>Platyhelminthes</taxon>
        <taxon>Rhabditophora</taxon>
        <taxon>Macrostomorpha</taxon>
        <taxon>Macrostomida</taxon>
        <taxon>Macrostomidae</taxon>
        <taxon>Macrostomum</taxon>
    </lineage>
</organism>
<name>A0A1I8FW41_9PLAT</name>
<accession>A0A1I8FW41</accession>
<feature type="compositionally biased region" description="Low complexity" evidence="1">
    <location>
        <begin position="129"/>
        <end position="139"/>
    </location>
</feature>
<dbReference type="WBParaSite" id="maker-uti_cns_0000087-snap-gene-0.4-mRNA-1">
    <property type="protein sequence ID" value="maker-uti_cns_0000087-snap-gene-0.4-mRNA-1"/>
    <property type="gene ID" value="maker-uti_cns_0000087-snap-gene-0.4"/>
</dbReference>